<dbReference type="InterPro" id="IPR005216">
    <property type="entry name" value="Citrate_lyase_ligase"/>
</dbReference>
<name>A0A1X0VBX2_LEUPS</name>
<dbReference type="SMART" id="SM00764">
    <property type="entry name" value="Citrate_ly_lig"/>
    <property type="match status" value="1"/>
</dbReference>
<dbReference type="Gene3D" id="3.40.50.620">
    <property type="entry name" value="HUPs"/>
    <property type="match status" value="1"/>
</dbReference>
<comment type="function">
    <text evidence="3">Acetylation of prosthetic group (2-(5''-phosphoribosyl)-3'-dephosphocoenzyme-A) of the gamma subunit of citrate lyase.</text>
</comment>
<reference evidence="5 6" key="1">
    <citation type="journal article" date="2017" name="Front. Microbiol.">
        <title>Genomic Characterization of Dairy Associated Leuconostoc Species and Diversity of Leuconostocs in Undefined Mixed Mesophilic Starter Cultures.</title>
        <authorList>
            <person name="Frantzen C.A."/>
            <person name="Kot W."/>
            <person name="Pedersen T.B."/>
            <person name="Ardo Y.M."/>
            <person name="Broadbent J.R."/>
            <person name="Neve H."/>
            <person name="Hansen L.H."/>
            <person name="Dal Bello F."/>
            <person name="Ostlie H.M."/>
            <person name="Kleppen H.P."/>
            <person name="Vogensen F.K."/>
            <person name="Holo H."/>
        </authorList>
    </citation>
    <scope>NUCLEOTIDE SEQUENCE [LARGE SCALE GENOMIC DNA]</scope>
    <source>
        <strain evidence="5 6">LMGCF08</strain>
    </source>
</reference>
<comment type="catalytic activity">
    <reaction evidence="3">
        <text>holo-[citrate lyase ACP] + acetate + ATP = acetyl-[citrate lyase ACP] + AMP + diphosphate</text>
        <dbReference type="Rhea" id="RHEA:23788"/>
        <dbReference type="Rhea" id="RHEA-COMP:10158"/>
        <dbReference type="Rhea" id="RHEA-COMP:13710"/>
        <dbReference type="ChEBI" id="CHEBI:30089"/>
        <dbReference type="ChEBI" id="CHEBI:30616"/>
        <dbReference type="ChEBI" id="CHEBI:33019"/>
        <dbReference type="ChEBI" id="CHEBI:82683"/>
        <dbReference type="ChEBI" id="CHEBI:137976"/>
        <dbReference type="ChEBI" id="CHEBI:456215"/>
        <dbReference type="EC" id="6.2.1.22"/>
    </reaction>
</comment>
<keyword evidence="1 3" id="KW-0547">Nucleotide-binding</keyword>
<feature type="domain" description="Citrate lyase ligase C-terminal" evidence="4">
    <location>
        <begin position="151"/>
        <end position="333"/>
    </location>
</feature>
<evidence type="ECO:0000313" key="5">
    <source>
        <dbReference type="EMBL" id="ORI97247.1"/>
    </source>
</evidence>
<dbReference type="InterPro" id="IPR013166">
    <property type="entry name" value="Citrate_lyase_ligase_C"/>
</dbReference>
<dbReference type="eggNOG" id="COG3053">
    <property type="taxonomic scope" value="Bacteria"/>
</dbReference>
<dbReference type="EMBL" id="MPLS01000035">
    <property type="protein sequence ID" value="ORI97247.1"/>
    <property type="molecule type" value="Genomic_DNA"/>
</dbReference>
<proteinExistence type="predicted"/>
<comment type="caution">
    <text evidence="5">The sequence shown here is derived from an EMBL/GenBank/DDBJ whole genome shotgun (WGS) entry which is preliminary data.</text>
</comment>
<dbReference type="PANTHER" id="PTHR40599">
    <property type="entry name" value="[CITRATE [PRO-3S]-LYASE] LIGASE"/>
    <property type="match status" value="1"/>
</dbReference>
<dbReference type="GO" id="GO:0005524">
    <property type="term" value="F:ATP binding"/>
    <property type="evidence" value="ECO:0007669"/>
    <property type="project" value="UniProtKB-UniRule"/>
</dbReference>
<evidence type="ECO:0000313" key="6">
    <source>
        <dbReference type="Proteomes" id="UP000192288"/>
    </source>
</evidence>
<dbReference type="STRING" id="33968.BMS77_09700"/>
<keyword evidence="5" id="KW-0456">Lyase</keyword>
<evidence type="ECO:0000259" key="4">
    <source>
        <dbReference type="SMART" id="SM00764"/>
    </source>
</evidence>
<dbReference type="Proteomes" id="UP000192288">
    <property type="component" value="Unassembled WGS sequence"/>
</dbReference>
<dbReference type="PANTHER" id="PTHR40599:SF1">
    <property type="entry name" value="[CITRATE [PRO-3S]-LYASE] LIGASE"/>
    <property type="match status" value="1"/>
</dbReference>
<keyword evidence="3 5" id="KW-0436">Ligase</keyword>
<dbReference type="AlphaFoldDB" id="A0A1X0VBX2"/>
<dbReference type="EC" id="6.2.1.22" evidence="3"/>
<dbReference type="RefSeq" id="WP_080519592.1">
    <property type="nucleotide sequence ID" value="NZ_MPLS01000035.1"/>
</dbReference>
<dbReference type="GO" id="GO:0016829">
    <property type="term" value="F:lyase activity"/>
    <property type="evidence" value="ECO:0007669"/>
    <property type="project" value="UniProtKB-KW"/>
</dbReference>
<dbReference type="NCBIfam" id="TIGR00124">
    <property type="entry name" value="cit_ly_ligase"/>
    <property type="match status" value="1"/>
</dbReference>
<dbReference type="PIRSF" id="PIRSF005751">
    <property type="entry name" value="Acet_citr_lig"/>
    <property type="match status" value="1"/>
</dbReference>
<protein>
    <recommendedName>
        <fullName evidence="3">[Citrate [pro-3S]-lyase] ligase</fullName>
        <ecNumber evidence="3">6.2.1.22</ecNumber>
    </recommendedName>
</protein>
<organism evidence="5 6">
    <name type="scientific">Leuconostoc pseudomesenteroides</name>
    <dbReference type="NCBI Taxonomy" id="33968"/>
    <lineage>
        <taxon>Bacteria</taxon>
        <taxon>Bacillati</taxon>
        <taxon>Bacillota</taxon>
        <taxon>Bacilli</taxon>
        <taxon>Lactobacillales</taxon>
        <taxon>Lactobacillaceae</taxon>
        <taxon>Leuconostoc</taxon>
    </lineage>
</organism>
<evidence type="ECO:0000256" key="1">
    <source>
        <dbReference type="ARBA" id="ARBA00022741"/>
    </source>
</evidence>
<dbReference type="InterPro" id="IPR014729">
    <property type="entry name" value="Rossmann-like_a/b/a_fold"/>
</dbReference>
<accession>A0A1X0VBX2</accession>
<gene>
    <name evidence="5" type="ORF">BMR96_08255</name>
</gene>
<dbReference type="InterPro" id="IPR004821">
    <property type="entry name" value="Cyt_trans-like"/>
</dbReference>
<sequence>MSNEITTIDLKDKSVRRDWQNFLMACGIKNFDDSELNRLDITIAVYENEEIIGTGSIAGDVIKYVAVQETTMSGHSTLFNQLMTKLENLMAVEGRFHQFVFTKPIYQKSFEYIGFKTLAECKQGILLEKGLPDIKEYLSTIPRPKTSIDKVASVVINANPFTNGHRFLIEEASRDNELVYVFVLNQEASLFHTDERIALVKAGVQDLSNVIVVNGGAYIISYLTFPAYFLKHNDSAIDYQTTIDVRLFKYKIASVLGITSRYVGSEPLSHTTNLYNQKLISELNPQIEVHVIQRKLAAGDLGVISARTVREAIDKGDETVWQKMVPETTQHFISNNLLELQQRIRKGQKINGN</sequence>
<dbReference type="Pfam" id="PF08218">
    <property type="entry name" value="Citrate_ly_lig"/>
    <property type="match status" value="1"/>
</dbReference>
<evidence type="ECO:0000256" key="2">
    <source>
        <dbReference type="ARBA" id="ARBA00022840"/>
    </source>
</evidence>
<dbReference type="NCBIfam" id="TIGR00125">
    <property type="entry name" value="cyt_tran_rel"/>
    <property type="match status" value="1"/>
</dbReference>
<dbReference type="SUPFAM" id="SSF52374">
    <property type="entry name" value="Nucleotidylyl transferase"/>
    <property type="match status" value="1"/>
</dbReference>
<evidence type="ECO:0000256" key="3">
    <source>
        <dbReference type="PIRNR" id="PIRNR005751"/>
    </source>
</evidence>
<keyword evidence="2 3" id="KW-0067">ATP-binding</keyword>
<dbReference type="GO" id="GO:0008771">
    <property type="term" value="F:[citrate (pro-3S)-lyase] ligase activity"/>
    <property type="evidence" value="ECO:0007669"/>
    <property type="project" value="UniProtKB-EC"/>
</dbReference>